<organism evidence="2 3">
    <name type="scientific">Streptomyces solincola</name>
    <dbReference type="NCBI Taxonomy" id="2100817"/>
    <lineage>
        <taxon>Bacteria</taxon>
        <taxon>Bacillati</taxon>
        <taxon>Actinomycetota</taxon>
        <taxon>Actinomycetes</taxon>
        <taxon>Kitasatosporales</taxon>
        <taxon>Streptomycetaceae</taxon>
        <taxon>Streptomyces</taxon>
    </lineage>
</organism>
<reference evidence="2 3" key="1">
    <citation type="submission" date="2018-03" db="EMBL/GenBank/DDBJ databases">
        <title>Novel Streptomyces sp. from soil.</title>
        <authorList>
            <person name="Tan G.Y.A."/>
            <person name="Lee Z.Y."/>
        </authorList>
    </citation>
    <scope>NUCLEOTIDE SEQUENCE [LARGE SCALE GENOMIC DNA]</scope>
    <source>
        <strain evidence="2 3">ST5x</strain>
    </source>
</reference>
<feature type="region of interest" description="Disordered" evidence="1">
    <location>
        <begin position="35"/>
        <end position="57"/>
    </location>
</feature>
<accession>A0A2S9Q0E1</accession>
<proteinExistence type="predicted"/>
<feature type="compositionally biased region" description="Basic residues" evidence="1">
    <location>
        <begin position="41"/>
        <end position="51"/>
    </location>
</feature>
<protein>
    <submittedName>
        <fullName evidence="2">GNAT family N-acetyltransferase</fullName>
    </submittedName>
</protein>
<feature type="non-terminal residue" evidence="2">
    <location>
        <position position="1"/>
    </location>
</feature>
<feature type="region of interest" description="Disordered" evidence="1">
    <location>
        <begin position="99"/>
        <end position="121"/>
    </location>
</feature>
<name>A0A2S9Q0E1_9ACTN</name>
<keyword evidence="2" id="KW-0808">Transferase</keyword>
<evidence type="ECO:0000313" key="2">
    <source>
        <dbReference type="EMBL" id="PRH80136.1"/>
    </source>
</evidence>
<comment type="caution">
    <text evidence="2">The sequence shown here is derived from an EMBL/GenBank/DDBJ whole genome shotgun (WGS) entry which is preliminary data.</text>
</comment>
<evidence type="ECO:0000256" key="1">
    <source>
        <dbReference type="SAM" id="MobiDB-lite"/>
    </source>
</evidence>
<keyword evidence="3" id="KW-1185">Reference proteome</keyword>
<gene>
    <name evidence="2" type="ORF">C6N75_05815</name>
</gene>
<dbReference type="AlphaFoldDB" id="A0A2S9Q0E1"/>
<sequence>ASGRQPAPCGGLPALLPEAGDPVAGGACRRLGAGAAEPKPIRRHRARRRRSAGPVVAESERAAAAVGCARVPTTGQRRPAGRARCLPAGCTALRNAGADPAVAGGPLPFEERLADAPGAGR</sequence>
<dbReference type="Proteomes" id="UP000239322">
    <property type="component" value="Unassembled WGS sequence"/>
</dbReference>
<dbReference type="GO" id="GO:0016740">
    <property type="term" value="F:transferase activity"/>
    <property type="evidence" value="ECO:0007669"/>
    <property type="project" value="UniProtKB-KW"/>
</dbReference>
<dbReference type="EMBL" id="PVLV01000078">
    <property type="protein sequence ID" value="PRH80136.1"/>
    <property type="molecule type" value="Genomic_DNA"/>
</dbReference>
<evidence type="ECO:0000313" key="3">
    <source>
        <dbReference type="Proteomes" id="UP000239322"/>
    </source>
</evidence>